<protein>
    <submittedName>
        <fullName evidence="1">Uncharacterized protein</fullName>
    </submittedName>
</protein>
<dbReference type="HOGENOM" id="CLU_3322919_0_0_2"/>
<evidence type="ECO:0000313" key="1">
    <source>
        <dbReference type="EMBL" id="AEB94800.1"/>
    </source>
</evidence>
<dbReference type="AlphaFoldDB" id="F4G1I7"/>
<proteinExistence type="predicted"/>
<accession>F4G1I7</accession>
<dbReference type="KEGG" id="mcn:Mcup_0695"/>
<sequence length="38" mass="4357">MGPSGIDNNLIENPHILTHNMASWFSKRNHKSFSGMRM</sequence>
<gene>
    <name evidence="1" type="ordered locus">Mcup_0695</name>
</gene>
<dbReference type="EMBL" id="CP002656">
    <property type="protein sequence ID" value="AEB94800.1"/>
    <property type="molecule type" value="Genomic_DNA"/>
</dbReference>
<keyword evidence="2" id="KW-1185">Reference proteome</keyword>
<reference evidence="1 2" key="1">
    <citation type="journal article" date="2011" name="J. Bacteriol.">
        <title>Complete genome sequence of Metallosphaera cuprina, a metal sulfide-oxidizing archaeon from a hot spring.</title>
        <authorList>
            <person name="Liu L.J."/>
            <person name="You X.Y."/>
            <person name="Zheng H."/>
            <person name="Wang S."/>
            <person name="Jiang C.Y."/>
            <person name="Liu S.J."/>
        </authorList>
    </citation>
    <scope>NUCLEOTIDE SEQUENCE [LARGE SCALE GENOMIC DNA]</scope>
    <source>
        <strain evidence="1 2">Ar-4</strain>
    </source>
</reference>
<dbReference type="Proteomes" id="UP000007812">
    <property type="component" value="Chromosome"/>
</dbReference>
<organism evidence="1 2">
    <name type="scientific">Metallosphaera cuprina (strain Ar-4)</name>
    <dbReference type="NCBI Taxonomy" id="1006006"/>
    <lineage>
        <taxon>Archaea</taxon>
        <taxon>Thermoproteota</taxon>
        <taxon>Thermoprotei</taxon>
        <taxon>Sulfolobales</taxon>
        <taxon>Sulfolobaceae</taxon>
        <taxon>Metallosphaera</taxon>
    </lineage>
</organism>
<dbReference type="PATRIC" id="fig|1006006.8.peg.697"/>
<name>F4G1I7_METCR</name>
<evidence type="ECO:0000313" key="2">
    <source>
        <dbReference type="Proteomes" id="UP000007812"/>
    </source>
</evidence>